<dbReference type="Proteomes" id="UP000823388">
    <property type="component" value="Chromosome 9N"/>
</dbReference>
<evidence type="ECO:0000313" key="2">
    <source>
        <dbReference type="EMBL" id="KAG2539748.1"/>
    </source>
</evidence>
<feature type="region of interest" description="Disordered" evidence="1">
    <location>
        <begin position="1"/>
        <end position="125"/>
    </location>
</feature>
<protein>
    <submittedName>
        <fullName evidence="2">Uncharacterized protein</fullName>
    </submittedName>
</protein>
<evidence type="ECO:0000256" key="1">
    <source>
        <dbReference type="SAM" id="MobiDB-lite"/>
    </source>
</evidence>
<evidence type="ECO:0000313" key="3">
    <source>
        <dbReference type="Proteomes" id="UP000823388"/>
    </source>
</evidence>
<sequence length="313" mass="35718">MPLQKKHSGGGDSGGADASSSGGIPSSKHHHRAKGLTGSISSGVSQKQQRAKETAAGKKALVDDVMTPQKLRHGGKKAGTISRGRGVVDRRTPSRPLSRSINQTQPDGEKNTEGKAPTLNKESTTDKNTIVHVMKGQDLQEADDEIQRLNDLGLGEDISSDEFIKYLEQLPTKPAVDIYTKLDNEQFRAVYERHARYRIRYLKLSQTDSMDKLNAELKQHNAMDLPEEDLSRELLAKMRYFKHSEEDRTLDWFFHPDLCRIEALDDYQRLVLRNRVGSDSEYTGWDEYRKFFYSYETEQEYINYFEELSNKLK</sequence>
<feature type="compositionally biased region" description="Basic and acidic residues" evidence="1">
    <location>
        <begin position="50"/>
        <end position="62"/>
    </location>
</feature>
<keyword evidence="3" id="KW-1185">Reference proteome</keyword>
<proteinExistence type="predicted"/>
<organism evidence="2 3">
    <name type="scientific">Panicum virgatum</name>
    <name type="common">Blackwell switchgrass</name>
    <dbReference type="NCBI Taxonomy" id="38727"/>
    <lineage>
        <taxon>Eukaryota</taxon>
        <taxon>Viridiplantae</taxon>
        <taxon>Streptophyta</taxon>
        <taxon>Embryophyta</taxon>
        <taxon>Tracheophyta</taxon>
        <taxon>Spermatophyta</taxon>
        <taxon>Magnoliopsida</taxon>
        <taxon>Liliopsida</taxon>
        <taxon>Poales</taxon>
        <taxon>Poaceae</taxon>
        <taxon>PACMAD clade</taxon>
        <taxon>Panicoideae</taxon>
        <taxon>Panicodae</taxon>
        <taxon>Paniceae</taxon>
        <taxon>Panicinae</taxon>
        <taxon>Panicum</taxon>
        <taxon>Panicum sect. Hiantes</taxon>
    </lineage>
</organism>
<dbReference type="AlphaFoldDB" id="A0A8T0MSQ2"/>
<gene>
    <name evidence="2" type="ORF">PVAP13_9NG489900</name>
</gene>
<feature type="compositionally biased region" description="Polar residues" evidence="1">
    <location>
        <begin position="95"/>
        <end position="106"/>
    </location>
</feature>
<name>A0A8T0MSQ2_PANVG</name>
<feature type="compositionally biased region" description="Polar residues" evidence="1">
    <location>
        <begin position="38"/>
        <end position="48"/>
    </location>
</feature>
<dbReference type="EMBL" id="CM029054">
    <property type="protein sequence ID" value="KAG2539748.1"/>
    <property type="molecule type" value="Genomic_DNA"/>
</dbReference>
<comment type="caution">
    <text evidence="2">The sequence shown here is derived from an EMBL/GenBank/DDBJ whole genome shotgun (WGS) entry which is preliminary data.</text>
</comment>
<accession>A0A8T0MSQ2</accession>
<dbReference type="PANTHER" id="PTHR34480">
    <property type="entry name" value="OS01G0967800 PROTEIN-RELATED"/>
    <property type="match status" value="1"/>
</dbReference>
<dbReference type="PANTHER" id="PTHR34480:SF13">
    <property type="match status" value="1"/>
</dbReference>
<reference evidence="2" key="1">
    <citation type="submission" date="2020-05" db="EMBL/GenBank/DDBJ databases">
        <title>WGS assembly of Panicum virgatum.</title>
        <authorList>
            <person name="Lovell J.T."/>
            <person name="Jenkins J."/>
            <person name="Shu S."/>
            <person name="Juenger T.E."/>
            <person name="Schmutz J."/>
        </authorList>
    </citation>
    <scope>NUCLEOTIDE SEQUENCE</scope>
    <source>
        <strain evidence="2">AP13</strain>
    </source>
</reference>